<gene>
    <name evidence="3" type="ORF">CBYS24578_00004511</name>
</gene>
<dbReference type="PANTHER" id="PTHR33112">
    <property type="entry name" value="DOMAIN PROTEIN, PUTATIVE-RELATED"/>
    <property type="match status" value="1"/>
</dbReference>
<dbReference type="Gene3D" id="1.10.510.10">
    <property type="entry name" value="Transferase(Phosphotransferase) domain 1"/>
    <property type="match status" value="1"/>
</dbReference>
<evidence type="ECO:0000313" key="3">
    <source>
        <dbReference type="EMBL" id="CAG9993935.1"/>
    </source>
</evidence>
<evidence type="ECO:0000259" key="2">
    <source>
        <dbReference type="PROSITE" id="PS50011"/>
    </source>
</evidence>
<dbReference type="InterPro" id="IPR000719">
    <property type="entry name" value="Prot_kinase_dom"/>
</dbReference>
<protein>
    <recommendedName>
        <fullName evidence="2">Protein kinase domain-containing protein</fullName>
    </recommendedName>
</protein>
<dbReference type="Proteomes" id="UP000754883">
    <property type="component" value="Unassembled WGS sequence"/>
</dbReference>
<proteinExistence type="predicted"/>
<dbReference type="AlphaFoldDB" id="A0A9N9UPY4"/>
<dbReference type="Pfam" id="PF06985">
    <property type="entry name" value="HET"/>
    <property type="match status" value="1"/>
</dbReference>
<dbReference type="InterPro" id="IPR010730">
    <property type="entry name" value="HET"/>
</dbReference>
<dbReference type="InterPro" id="IPR011009">
    <property type="entry name" value="Kinase-like_dom_sf"/>
</dbReference>
<dbReference type="CDD" id="cd00180">
    <property type="entry name" value="PKc"/>
    <property type="match status" value="1"/>
</dbReference>
<evidence type="ECO:0000256" key="1">
    <source>
        <dbReference type="SAM" id="MobiDB-lite"/>
    </source>
</evidence>
<comment type="caution">
    <text evidence="3">The sequence shown here is derived from an EMBL/GenBank/DDBJ whole genome shotgun (WGS) entry which is preliminary data.</text>
</comment>
<reference evidence="4" key="1">
    <citation type="submission" date="2019-06" db="EMBL/GenBank/DDBJ databases">
        <authorList>
            <person name="Broberg M."/>
        </authorList>
    </citation>
    <scope>NUCLEOTIDE SEQUENCE [LARGE SCALE GENOMIC DNA]</scope>
</reference>
<evidence type="ECO:0000313" key="4">
    <source>
        <dbReference type="Proteomes" id="UP000754883"/>
    </source>
</evidence>
<keyword evidence="4" id="KW-1185">Reference proteome</keyword>
<dbReference type="SUPFAM" id="SSF56112">
    <property type="entry name" value="Protein kinase-like (PK-like)"/>
    <property type="match status" value="1"/>
</dbReference>
<dbReference type="PROSITE" id="PS50011">
    <property type="entry name" value="PROTEIN_KINASE_DOM"/>
    <property type="match status" value="1"/>
</dbReference>
<feature type="domain" description="Protein kinase" evidence="2">
    <location>
        <begin position="181"/>
        <end position="525"/>
    </location>
</feature>
<reference evidence="3 4" key="2">
    <citation type="submission" date="2021-10" db="EMBL/GenBank/DDBJ databases">
        <authorList>
            <person name="Piombo E."/>
        </authorList>
    </citation>
    <scope>NUCLEOTIDE SEQUENCE [LARGE SCALE GENOMIC DNA]</scope>
</reference>
<feature type="region of interest" description="Disordered" evidence="1">
    <location>
        <begin position="511"/>
        <end position="551"/>
    </location>
</feature>
<accession>A0A9N9UPY4</accession>
<sequence>MAPANPLSPVTYGVVKRRIENFQPKDEFPRFLPQKAISELASEERVATTLSSLNLFNPDKVNEVARFVAENAPRLFLSLIFATYPSLIKDIFENKLTDEDLLPTPSAETLDNASDVQRLCDNDQLHIQFNSTRPSTFFHQLGEKPYDDFVEDQGAFIAPVFPREFSTYVFHPSRHLPYSRPENEVRHGGSFFSVVWKAILDESHLSREYSFLYPYKVQNGFEVAVKSLTTAESDSGVKVDEFYKREVETLEKMAKMAEEGEKHLIRAIAAYGSGEKRQFVFPWAKGGNLDEFWDKFDSKNSDGKDNRITWSLEQMVGIARALSKLHERKVRHGDIKPQNILHFTANKPGSASGTLVISDVGLAKYHEAYTVDRTKYTTTTSVTVDYQPPEPEKLKRSRVYDNWSLGCVFLEFIIWLVKGYHNLSEFRAKLKDKHKFKRFWEYGDEDVPKVHHVVLEKMEELEKEGPLAHLTRPMVALIRTKLLITTGNTYDSNEEQNILQDLVEIQRLSRLGPEPPQTRDRNQQVGSSSSKDQERTGISNKHTTKLKDEWQNTTDRNLADRIIKKLGWPSVKPPPEPSVFCESCKNLNPETPIWELSRDIDELTRGSHTCSLCRLLLQCLSSADLKSGELITLFRDEQSYGFRLLPQGPSLISLYSDPGPASEDRSYPPPGLPLLPSPASPQQFQLLNSWIHECNGKHNCMIETQDGRASHGQMPTRVIAVGKDENSTIKLVESALLPKDTKDTKDTKDKYVALSHRWGDLSRNDQFRTLDSNIGDFKESIPYDDLPKSFQDAIRVTRAIGVTYLWIDSLCIIQGNDQDWGKESCRMEDVFNSAYCVLAATSAASSLEGFLGDRQARESVTVQTPKGPIYICRAIDDFDSHVQRGLLNSRGWVLQERALARRTLHFTSTQIYWECGETIHCETLAQLKNPQSQFLGDADFPNSGLQYYKDERIRLIQHLYELYSGLGLSYPTDRPKAILGLERRLARVFKSQARHGIFSQFFFRMLLWRGQERGKLTQIFRPEEGRVPSWSWMSCAGAITYMDVPFNGVIWLDNLTNPFTFTEMQLTDEWDGRLFALANDFLTYSWSKQVDLVLDFEVPKEGFSNWKCVLLGIDKGDSSPGAPDCYVLLIKVVPDTVPLIWERIGVAKVNHALISPKTIQVIIG</sequence>
<feature type="compositionally biased region" description="Polar residues" evidence="1">
    <location>
        <begin position="523"/>
        <end position="541"/>
    </location>
</feature>
<organism evidence="3 4">
    <name type="scientific">Clonostachys byssicola</name>
    <dbReference type="NCBI Taxonomy" id="160290"/>
    <lineage>
        <taxon>Eukaryota</taxon>
        <taxon>Fungi</taxon>
        <taxon>Dikarya</taxon>
        <taxon>Ascomycota</taxon>
        <taxon>Pezizomycotina</taxon>
        <taxon>Sordariomycetes</taxon>
        <taxon>Hypocreomycetidae</taxon>
        <taxon>Hypocreales</taxon>
        <taxon>Bionectriaceae</taxon>
        <taxon>Clonostachys</taxon>
    </lineage>
</organism>
<dbReference type="GO" id="GO:0005524">
    <property type="term" value="F:ATP binding"/>
    <property type="evidence" value="ECO:0007669"/>
    <property type="project" value="InterPro"/>
</dbReference>
<dbReference type="OrthoDB" id="5125733at2759"/>
<name>A0A9N9UPY4_9HYPO</name>
<dbReference type="GO" id="GO:0004672">
    <property type="term" value="F:protein kinase activity"/>
    <property type="evidence" value="ECO:0007669"/>
    <property type="project" value="InterPro"/>
</dbReference>
<dbReference type="PANTHER" id="PTHR33112:SF10">
    <property type="entry name" value="TOL"/>
    <property type="match status" value="1"/>
</dbReference>
<dbReference type="Pfam" id="PF00069">
    <property type="entry name" value="Pkinase"/>
    <property type="match status" value="1"/>
</dbReference>
<dbReference type="SMART" id="SM00220">
    <property type="entry name" value="S_TKc"/>
    <property type="match status" value="1"/>
</dbReference>
<dbReference type="EMBL" id="CABFNO020001523">
    <property type="protein sequence ID" value="CAG9993935.1"/>
    <property type="molecule type" value="Genomic_DNA"/>
</dbReference>